<evidence type="ECO:0000313" key="3">
    <source>
        <dbReference type="Proteomes" id="UP000288805"/>
    </source>
</evidence>
<evidence type="ECO:0000313" key="2">
    <source>
        <dbReference type="EMBL" id="RVW57790.1"/>
    </source>
</evidence>
<dbReference type="Proteomes" id="UP000288805">
    <property type="component" value="Unassembled WGS sequence"/>
</dbReference>
<gene>
    <name evidence="2" type="ORF">CK203_115157</name>
</gene>
<proteinExistence type="predicted"/>
<dbReference type="Pfam" id="PF03108">
    <property type="entry name" value="DBD_Tnp_Mut"/>
    <property type="match status" value="1"/>
</dbReference>
<dbReference type="InterPro" id="IPR004332">
    <property type="entry name" value="Transposase_MuDR"/>
</dbReference>
<accession>A0A438FDI6</accession>
<feature type="domain" description="Transposase MuDR plant" evidence="1">
    <location>
        <begin position="126"/>
        <end position="173"/>
    </location>
</feature>
<name>A0A438FDI6_VITVI</name>
<evidence type="ECO:0000259" key="1">
    <source>
        <dbReference type="Pfam" id="PF03108"/>
    </source>
</evidence>
<protein>
    <recommendedName>
        <fullName evidence="1">Transposase MuDR plant domain-containing protein</fullName>
    </recommendedName>
</protein>
<sequence>MPFEEFTKKILEKFDISFDAMKMHYTLKFNPRVIQDLEDEDDLDNVVSHSDDFANVYLVNLPCVEAIEANIPNTELAIGGPPASFPSSNASCNAIPNTMMLSRGFASRCADSEYTPMESIHFREAILGSGHTFKNVEEFRNVIYQMSLGGRFEYKYKKNSPTHMFVKCSIEGCCRPSILSLDTGIYPSGVTSTHRSHMAPLGPLLGLVGVRASCGFVCGPLWCICGSFWRVTMAIFLVVHITL</sequence>
<reference evidence="2 3" key="1">
    <citation type="journal article" date="2018" name="PLoS Genet.">
        <title>Population sequencing reveals clonal diversity and ancestral inbreeding in the grapevine cultivar Chardonnay.</title>
        <authorList>
            <person name="Roach M.J."/>
            <person name="Johnson D.L."/>
            <person name="Bohlmann J."/>
            <person name="van Vuuren H.J."/>
            <person name="Jones S.J."/>
            <person name="Pretorius I.S."/>
            <person name="Schmidt S.A."/>
            <person name="Borneman A.R."/>
        </authorList>
    </citation>
    <scope>NUCLEOTIDE SEQUENCE [LARGE SCALE GENOMIC DNA]</scope>
    <source>
        <strain evidence="3">cv. Chardonnay</strain>
        <tissue evidence="2">Leaf</tissue>
    </source>
</reference>
<dbReference type="AlphaFoldDB" id="A0A438FDI6"/>
<comment type="caution">
    <text evidence="2">The sequence shown here is derived from an EMBL/GenBank/DDBJ whole genome shotgun (WGS) entry which is preliminary data.</text>
</comment>
<organism evidence="2 3">
    <name type="scientific">Vitis vinifera</name>
    <name type="common">Grape</name>
    <dbReference type="NCBI Taxonomy" id="29760"/>
    <lineage>
        <taxon>Eukaryota</taxon>
        <taxon>Viridiplantae</taxon>
        <taxon>Streptophyta</taxon>
        <taxon>Embryophyta</taxon>
        <taxon>Tracheophyta</taxon>
        <taxon>Spermatophyta</taxon>
        <taxon>Magnoliopsida</taxon>
        <taxon>eudicotyledons</taxon>
        <taxon>Gunneridae</taxon>
        <taxon>Pentapetalae</taxon>
        <taxon>rosids</taxon>
        <taxon>Vitales</taxon>
        <taxon>Vitaceae</taxon>
        <taxon>Viteae</taxon>
        <taxon>Vitis</taxon>
    </lineage>
</organism>
<dbReference type="EMBL" id="QGNW01001021">
    <property type="protein sequence ID" value="RVW57790.1"/>
    <property type="molecule type" value="Genomic_DNA"/>
</dbReference>